<dbReference type="InterPro" id="IPR025738">
    <property type="entry name" value="BatD"/>
</dbReference>
<accession>A0A5Q0THQ4</accession>
<evidence type="ECO:0000256" key="2">
    <source>
        <dbReference type="SAM" id="Phobius"/>
    </source>
</evidence>
<keyword evidence="4" id="KW-1185">Reference proteome</keyword>
<keyword evidence="2" id="KW-0472">Membrane</keyword>
<feature type="transmembrane region" description="Helical" evidence="2">
    <location>
        <begin position="455"/>
        <end position="475"/>
    </location>
</feature>
<proteinExistence type="predicted"/>
<keyword evidence="2" id="KW-0812">Transmembrane</keyword>
<name>A0A5Q0THQ4_9VIBR</name>
<organism evidence="3 4">
    <name type="scientific">Vibrio algicola</name>
    <dbReference type="NCBI Taxonomy" id="2662262"/>
    <lineage>
        <taxon>Bacteria</taxon>
        <taxon>Pseudomonadati</taxon>
        <taxon>Pseudomonadota</taxon>
        <taxon>Gammaproteobacteria</taxon>
        <taxon>Vibrionales</taxon>
        <taxon>Vibrionaceae</taxon>
        <taxon>Vibrio</taxon>
    </lineage>
</organism>
<evidence type="ECO:0008006" key="5">
    <source>
        <dbReference type="Google" id="ProtNLM"/>
    </source>
</evidence>
<dbReference type="Proteomes" id="UP000348942">
    <property type="component" value="Chromosome 2"/>
</dbReference>
<sequence>MVMQQKVMQKMKRQMSQSNALQWFSVFMLLITSLTFSQVSVAKNIPAFATVNQTHLRSDEVFNFKVAYMGTASRDDFDASVLGQNFTMGNVQYGTSRYSINGDTTIRTEWNVSLATSKVGEVVIPSFTINGAKTQPITLHISKDPTAPKQDDLIEFQDSISKHTLYPKEMATLRSRLVVKADPRGLQNTKLIPPSGDGLTITPIGEPKQYQSVVNGKQATIVDQNYQVTATTSGKHTLNPPRLTASLIDVSRATGARRIVPVNVHSGPIALNVLEKPASFSGVWLPTQSLELRQGWQNGNGDMIDVSSGKVDAKVGQPITRILALVVKDVSAESLPDIKIDYPKSIRVYAEKPKFGQDKQGNTVMTLKQVLMPKKSGTITLPAVNVPWWNSQTSQAETAKAEGLTLTSTVDENAPAQTATPAATPATTQASTTPSPAATTDNNTAATPAVISAGYWPYLTALFAALWIITLILLLKKNKQAPISSTQAKQPSLQATDNDLAHILQHQDGAKIHSEISQWLAKHPSLSDELTQQIKAELSTLMAAFYSKNRQDYDSKALLNLIKQAEKEVKKKGHQNKDEMPPL</sequence>
<gene>
    <name evidence="3" type="ORF">GFB47_13135</name>
</gene>
<dbReference type="EMBL" id="CP045700">
    <property type="protein sequence ID" value="QGA66370.1"/>
    <property type="molecule type" value="Genomic_DNA"/>
</dbReference>
<dbReference type="PANTHER" id="PTHR40940">
    <property type="entry name" value="PROTEIN BATD-RELATED"/>
    <property type="match status" value="1"/>
</dbReference>
<evidence type="ECO:0000313" key="4">
    <source>
        <dbReference type="Proteomes" id="UP000348942"/>
    </source>
</evidence>
<reference evidence="3 4" key="1">
    <citation type="submission" date="2019-10" db="EMBL/GenBank/DDBJ databases">
        <title>Vibrio sp. nov., isolated from Coralline algae surface.</title>
        <authorList>
            <person name="Geng Y."/>
            <person name="Zhang X."/>
        </authorList>
    </citation>
    <scope>NUCLEOTIDE SEQUENCE [LARGE SCALE GENOMIC DNA]</scope>
    <source>
        <strain evidence="3 4">SM1977</strain>
    </source>
</reference>
<dbReference type="PANTHER" id="PTHR40940:SF1">
    <property type="entry name" value="PROTEIN BATD"/>
    <property type="match status" value="1"/>
</dbReference>
<keyword evidence="2" id="KW-1133">Transmembrane helix</keyword>
<dbReference type="AlphaFoldDB" id="A0A5Q0THQ4"/>
<protein>
    <recommendedName>
        <fullName evidence="5">Protein BatD</fullName>
    </recommendedName>
</protein>
<evidence type="ECO:0000256" key="1">
    <source>
        <dbReference type="SAM" id="MobiDB-lite"/>
    </source>
</evidence>
<dbReference type="Pfam" id="PF13584">
    <property type="entry name" value="BatD"/>
    <property type="match status" value="1"/>
</dbReference>
<feature type="region of interest" description="Disordered" evidence="1">
    <location>
        <begin position="417"/>
        <end position="443"/>
    </location>
</feature>
<evidence type="ECO:0000313" key="3">
    <source>
        <dbReference type="EMBL" id="QGA66370.1"/>
    </source>
</evidence>